<name>A0A8J6THS6_9BACT</name>
<keyword evidence="3" id="KW-0479">Metal-binding</keyword>
<evidence type="ECO:0000256" key="3">
    <source>
        <dbReference type="ARBA" id="ARBA00022723"/>
    </source>
</evidence>
<dbReference type="InterPro" id="IPR023885">
    <property type="entry name" value="4Fe4S-binding_SPASM_dom"/>
</dbReference>
<accession>A0A8J6THS6</accession>
<dbReference type="EMBL" id="JACNJH010000065">
    <property type="protein sequence ID" value="MBC8360112.1"/>
    <property type="molecule type" value="Genomic_DNA"/>
</dbReference>
<evidence type="ECO:0000256" key="1">
    <source>
        <dbReference type="ARBA" id="ARBA00001966"/>
    </source>
</evidence>
<dbReference type="GO" id="GO:0051536">
    <property type="term" value="F:iron-sulfur cluster binding"/>
    <property type="evidence" value="ECO:0007669"/>
    <property type="project" value="UniProtKB-KW"/>
</dbReference>
<gene>
    <name evidence="7" type="ORF">H8E23_01775</name>
</gene>
<evidence type="ECO:0000256" key="5">
    <source>
        <dbReference type="ARBA" id="ARBA00023014"/>
    </source>
</evidence>
<dbReference type="Proteomes" id="UP000603434">
    <property type="component" value="Unassembled WGS sequence"/>
</dbReference>
<evidence type="ECO:0000256" key="2">
    <source>
        <dbReference type="ARBA" id="ARBA00022691"/>
    </source>
</evidence>
<reference evidence="7 8" key="1">
    <citation type="submission" date="2020-08" db="EMBL/GenBank/DDBJ databases">
        <title>Bridging the membrane lipid divide: bacteria of the FCB group superphylum have the potential to synthesize archaeal ether lipids.</title>
        <authorList>
            <person name="Villanueva L."/>
            <person name="Von Meijenfeldt F.A.B."/>
            <person name="Westbye A.B."/>
            <person name="Yadav S."/>
            <person name="Hopmans E.C."/>
            <person name="Dutilh B.E."/>
            <person name="Sinninghe Damste J.S."/>
        </authorList>
    </citation>
    <scope>NUCLEOTIDE SEQUENCE [LARGE SCALE GENOMIC DNA]</scope>
    <source>
        <strain evidence="7">NIOZ-UU30</strain>
    </source>
</reference>
<dbReference type="InterPro" id="IPR013785">
    <property type="entry name" value="Aldolase_TIM"/>
</dbReference>
<protein>
    <submittedName>
        <fullName evidence="7">Radical SAM protein</fullName>
    </submittedName>
</protein>
<dbReference type="InterPro" id="IPR050377">
    <property type="entry name" value="Radical_SAM_PqqE_MftC-like"/>
</dbReference>
<dbReference type="PANTHER" id="PTHR11228">
    <property type="entry name" value="RADICAL SAM DOMAIN PROTEIN"/>
    <property type="match status" value="1"/>
</dbReference>
<evidence type="ECO:0000313" key="7">
    <source>
        <dbReference type="EMBL" id="MBC8360112.1"/>
    </source>
</evidence>
<dbReference type="SUPFAM" id="SSF102114">
    <property type="entry name" value="Radical SAM enzymes"/>
    <property type="match status" value="1"/>
</dbReference>
<evidence type="ECO:0000259" key="6">
    <source>
        <dbReference type="PROSITE" id="PS51918"/>
    </source>
</evidence>
<dbReference type="InterPro" id="IPR007197">
    <property type="entry name" value="rSAM"/>
</dbReference>
<dbReference type="PANTHER" id="PTHR11228:SF7">
    <property type="entry name" value="PQQA PEPTIDE CYCLASE"/>
    <property type="match status" value="1"/>
</dbReference>
<keyword evidence="4" id="KW-0408">Iron</keyword>
<feature type="domain" description="Radical SAM core" evidence="6">
    <location>
        <begin position="1"/>
        <end position="209"/>
    </location>
</feature>
<keyword evidence="2" id="KW-0949">S-adenosyl-L-methionine</keyword>
<dbReference type="Pfam" id="PF13186">
    <property type="entry name" value="SPASM"/>
    <property type="match status" value="1"/>
</dbReference>
<comment type="cofactor">
    <cofactor evidence="1">
        <name>[4Fe-4S] cluster</name>
        <dbReference type="ChEBI" id="CHEBI:49883"/>
    </cofactor>
</comment>
<proteinExistence type="predicted"/>
<dbReference type="PROSITE" id="PS51918">
    <property type="entry name" value="RADICAL_SAM"/>
    <property type="match status" value="1"/>
</dbReference>
<dbReference type="AlphaFoldDB" id="A0A8J6THS6"/>
<keyword evidence="5" id="KW-0411">Iron-sulfur</keyword>
<comment type="caution">
    <text evidence="7">The sequence shown here is derived from an EMBL/GenBank/DDBJ whole genome shotgun (WGS) entry which is preliminary data.</text>
</comment>
<dbReference type="SFLD" id="SFLDS00029">
    <property type="entry name" value="Radical_SAM"/>
    <property type="match status" value="1"/>
</dbReference>
<organism evidence="7 8">
    <name type="scientific">Candidatus Desulfatibia profunda</name>
    <dbReference type="NCBI Taxonomy" id="2841695"/>
    <lineage>
        <taxon>Bacteria</taxon>
        <taxon>Pseudomonadati</taxon>
        <taxon>Thermodesulfobacteriota</taxon>
        <taxon>Desulfobacteria</taxon>
        <taxon>Desulfobacterales</taxon>
        <taxon>Desulfobacterales incertae sedis</taxon>
        <taxon>Candidatus Desulfatibia</taxon>
    </lineage>
</organism>
<dbReference type="SFLD" id="SFLDG01067">
    <property type="entry name" value="SPASM/twitch_domain_containing"/>
    <property type="match status" value="1"/>
</dbReference>
<evidence type="ECO:0000313" key="8">
    <source>
        <dbReference type="Proteomes" id="UP000603434"/>
    </source>
</evidence>
<sequence length="330" mass="37632">MECAVITTYRCNARCGMCNTWQHPSKASEEFNPEILEKIPAGMKRLNITGGEPMLRKDIADIVRILDKKTDRLEISTNGYFYDRIEEIAKKFPNITIRVSVEGLPALNDRLRGIENGFDRAMRTILRLRNLGIKDIGFAMTISGENCHDLIDLYQLVSTMDIEFANAVVHNSFYFHKDDNRIENISEVEEKMLGFMQALLCSSRKNFKKRVKDWFRAYLNLGLLRHVQGKTRPIPCGAATDTFFLDPWGQILACNGSEKPLVMGDLKIHSFEDIWKSGEAEKVRATVKNCQQNCWMTGTAVPAMRKNPLAPIKWVASNKLRAIQGRDLQL</sequence>
<dbReference type="Pfam" id="PF04055">
    <property type="entry name" value="Radical_SAM"/>
    <property type="match status" value="1"/>
</dbReference>
<evidence type="ECO:0000256" key="4">
    <source>
        <dbReference type="ARBA" id="ARBA00023004"/>
    </source>
</evidence>
<dbReference type="CDD" id="cd01335">
    <property type="entry name" value="Radical_SAM"/>
    <property type="match status" value="1"/>
</dbReference>
<dbReference type="GO" id="GO:0003824">
    <property type="term" value="F:catalytic activity"/>
    <property type="evidence" value="ECO:0007669"/>
    <property type="project" value="InterPro"/>
</dbReference>
<dbReference type="GO" id="GO:0046872">
    <property type="term" value="F:metal ion binding"/>
    <property type="evidence" value="ECO:0007669"/>
    <property type="project" value="UniProtKB-KW"/>
</dbReference>
<dbReference type="InterPro" id="IPR058240">
    <property type="entry name" value="rSAM_sf"/>
</dbReference>
<dbReference type="Gene3D" id="3.20.20.70">
    <property type="entry name" value="Aldolase class I"/>
    <property type="match status" value="1"/>
</dbReference>
<dbReference type="CDD" id="cd21109">
    <property type="entry name" value="SPASM"/>
    <property type="match status" value="1"/>
</dbReference>